<dbReference type="GO" id="GO:0006352">
    <property type="term" value="P:DNA-templated transcription initiation"/>
    <property type="evidence" value="ECO:0007669"/>
    <property type="project" value="InterPro"/>
</dbReference>
<feature type="non-terminal residue" evidence="11">
    <location>
        <position position="1"/>
    </location>
</feature>
<proteinExistence type="inferred from homology"/>
<evidence type="ECO:0000256" key="7">
    <source>
        <dbReference type="ARBA" id="ARBA00023125"/>
    </source>
</evidence>
<dbReference type="Pfam" id="PF04963">
    <property type="entry name" value="Sigma54_CBD"/>
    <property type="match status" value="1"/>
</dbReference>
<dbReference type="Pfam" id="PF04552">
    <property type="entry name" value="Sigma54_DBD"/>
    <property type="match status" value="1"/>
</dbReference>
<keyword evidence="7" id="KW-0238">DNA-binding</keyword>
<dbReference type="GO" id="GO:0016987">
    <property type="term" value="F:sigma factor activity"/>
    <property type="evidence" value="ECO:0007669"/>
    <property type="project" value="UniProtKB-KW"/>
</dbReference>
<dbReference type="AlphaFoldDB" id="A0A7C2M8P3"/>
<keyword evidence="5" id="KW-0805">Transcription regulation</keyword>
<evidence type="ECO:0000256" key="2">
    <source>
        <dbReference type="ARBA" id="ARBA00022478"/>
    </source>
</evidence>
<evidence type="ECO:0000259" key="10">
    <source>
        <dbReference type="Pfam" id="PF04963"/>
    </source>
</evidence>
<comment type="similarity">
    <text evidence="1">Belongs to the sigma-54 factor family.</text>
</comment>
<dbReference type="PANTHER" id="PTHR32248:SF4">
    <property type="entry name" value="RNA POLYMERASE SIGMA-54 FACTOR"/>
    <property type="match status" value="1"/>
</dbReference>
<dbReference type="PROSITE" id="PS50044">
    <property type="entry name" value="SIGMA54_3"/>
    <property type="match status" value="1"/>
</dbReference>
<evidence type="ECO:0000256" key="4">
    <source>
        <dbReference type="ARBA" id="ARBA00022695"/>
    </source>
</evidence>
<dbReference type="PRINTS" id="PR00045">
    <property type="entry name" value="SIGMA54FCT"/>
</dbReference>
<keyword evidence="8" id="KW-0804">Transcription</keyword>
<evidence type="ECO:0000256" key="1">
    <source>
        <dbReference type="ARBA" id="ARBA00008798"/>
    </source>
</evidence>
<name>A0A7C2M8P3_9FLAO</name>
<dbReference type="PANTHER" id="PTHR32248">
    <property type="entry name" value="RNA POLYMERASE SIGMA-54 FACTOR"/>
    <property type="match status" value="1"/>
</dbReference>
<evidence type="ECO:0000256" key="5">
    <source>
        <dbReference type="ARBA" id="ARBA00023015"/>
    </source>
</evidence>
<gene>
    <name evidence="11" type="primary">rpoN</name>
    <name evidence="11" type="ORF">ENO10_04680</name>
</gene>
<keyword evidence="3" id="KW-0808">Transferase</keyword>
<dbReference type="InterPro" id="IPR007634">
    <property type="entry name" value="RNA_pol_sigma_54_DNA-bd"/>
</dbReference>
<dbReference type="Proteomes" id="UP000885753">
    <property type="component" value="Unassembled WGS sequence"/>
</dbReference>
<dbReference type="GO" id="GO:0001216">
    <property type="term" value="F:DNA-binding transcription activator activity"/>
    <property type="evidence" value="ECO:0007669"/>
    <property type="project" value="InterPro"/>
</dbReference>
<evidence type="ECO:0000256" key="6">
    <source>
        <dbReference type="ARBA" id="ARBA00023082"/>
    </source>
</evidence>
<dbReference type="InterPro" id="IPR007046">
    <property type="entry name" value="RNA_pol_sigma_54_core-bd"/>
</dbReference>
<keyword evidence="2" id="KW-0240">DNA-directed RNA polymerase</keyword>
<dbReference type="InterPro" id="IPR000394">
    <property type="entry name" value="RNA_pol_sigma_54"/>
</dbReference>
<dbReference type="EMBL" id="DSEE01000344">
    <property type="protein sequence ID" value="HER40499.1"/>
    <property type="molecule type" value="Genomic_DNA"/>
</dbReference>
<keyword evidence="6" id="KW-0731">Sigma factor</keyword>
<dbReference type="GO" id="GO:0003677">
    <property type="term" value="F:DNA binding"/>
    <property type="evidence" value="ECO:0007669"/>
    <property type="project" value="UniProtKB-KW"/>
</dbReference>
<organism evidence="11">
    <name type="scientific">Salinimicrobium catena</name>
    <dbReference type="NCBI Taxonomy" id="390640"/>
    <lineage>
        <taxon>Bacteria</taxon>
        <taxon>Pseudomonadati</taxon>
        <taxon>Bacteroidota</taxon>
        <taxon>Flavobacteriia</taxon>
        <taxon>Flavobacteriales</taxon>
        <taxon>Flavobacteriaceae</taxon>
        <taxon>Salinimicrobium</taxon>
    </lineage>
</organism>
<keyword evidence="4" id="KW-0548">Nucleotidyltransferase</keyword>
<protein>
    <submittedName>
        <fullName evidence="11">RNA polymerase sigma-54 factor</fullName>
    </submittedName>
</protein>
<reference evidence="11" key="1">
    <citation type="journal article" date="2020" name="mSystems">
        <title>Genome- and Community-Level Interaction Insights into Carbon Utilization and Element Cycling Functions of Hydrothermarchaeota in Hydrothermal Sediment.</title>
        <authorList>
            <person name="Zhou Z."/>
            <person name="Liu Y."/>
            <person name="Xu W."/>
            <person name="Pan J."/>
            <person name="Luo Z.H."/>
            <person name="Li M."/>
        </authorList>
    </citation>
    <scope>NUCLEOTIDE SEQUENCE [LARGE SCALE GENOMIC DNA]</scope>
    <source>
        <strain evidence="11">SpSt-1235</strain>
    </source>
</reference>
<evidence type="ECO:0000259" key="9">
    <source>
        <dbReference type="Pfam" id="PF04552"/>
    </source>
</evidence>
<evidence type="ECO:0000256" key="8">
    <source>
        <dbReference type="ARBA" id="ARBA00023163"/>
    </source>
</evidence>
<dbReference type="PROSITE" id="PS00718">
    <property type="entry name" value="SIGMA54_2"/>
    <property type="match status" value="1"/>
</dbReference>
<evidence type="ECO:0000256" key="3">
    <source>
        <dbReference type="ARBA" id="ARBA00022679"/>
    </source>
</evidence>
<sequence>RIITDYLYILEKADFVHLAREMGISLAEVKSRIDVLKNLNPSPGRKYSRERTDYVVPDIIVRKEEGELDVIINDEGLPRLRISAFYKKLLTEAAKEKSEALPFLKDRMKKAFWFLRSLDQRNRTIDKVARYIVDKQKDFIEKGIEYIKPLTLMELAEEIGVHESTVGRVVSNKYMLTPRGTFPLKYFFHKSLAGDYGEEISSLRVKERIRKLVEREDRENPLSDIEIETILAKENFRIARRTVAKYRKQLDIEPSHIRKRKYWMEESS</sequence>
<evidence type="ECO:0000313" key="11">
    <source>
        <dbReference type="EMBL" id="HER40499.1"/>
    </source>
</evidence>
<dbReference type="NCBIfam" id="TIGR02395">
    <property type="entry name" value="rpoN_sigma"/>
    <property type="match status" value="1"/>
</dbReference>
<feature type="domain" description="RNA polymerase sigma factor 54 DNA-binding" evidence="9">
    <location>
        <begin position="103"/>
        <end position="260"/>
    </location>
</feature>
<comment type="caution">
    <text evidence="11">The sequence shown here is derived from an EMBL/GenBank/DDBJ whole genome shotgun (WGS) entry which is preliminary data.</text>
</comment>
<feature type="domain" description="RNA polymerase sigma factor 54 core-binding" evidence="10">
    <location>
        <begin position="2"/>
        <end position="86"/>
    </location>
</feature>
<accession>A0A7C2M8P3</accession>
<dbReference type="GO" id="GO:0000428">
    <property type="term" value="C:DNA-directed RNA polymerase complex"/>
    <property type="evidence" value="ECO:0007669"/>
    <property type="project" value="UniProtKB-KW"/>
</dbReference>
<dbReference type="GO" id="GO:0016779">
    <property type="term" value="F:nucleotidyltransferase activity"/>
    <property type="evidence" value="ECO:0007669"/>
    <property type="project" value="UniProtKB-KW"/>
</dbReference>
<dbReference type="Gene3D" id="1.10.10.60">
    <property type="entry name" value="Homeodomain-like"/>
    <property type="match status" value="1"/>
</dbReference>